<dbReference type="GO" id="GO:0006281">
    <property type="term" value="P:DNA repair"/>
    <property type="evidence" value="ECO:0007669"/>
    <property type="project" value="UniProtKB-KW"/>
</dbReference>
<keyword evidence="4" id="KW-0235">DNA replication</keyword>
<evidence type="ECO:0000256" key="7">
    <source>
        <dbReference type="ARBA" id="ARBA00022801"/>
    </source>
</evidence>
<dbReference type="KEGG" id="paca:ID47_01755"/>
<evidence type="ECO:0000256" key="10">
    <source>
        <dbReference type="ARBA" id="ARBA00035861"/>
    </source>
</evidence>
<dbReference type="GO" id="GO:0044715">
    <property type="term" value="F:8-oxo-dGDP phosphatase activity"/>
    <property type="evidence" value="ECO:0007669"/>
    <property type="project" value="TreeGrafter"/>
</dbReference>
<dbReference type="GO" id="GO:0008413">
    <property type="term" value="F:8-oxo-7,8-dihydroguanosine triphosphate pyrophosphatase activity"/>
    <property type="evidence" value="ECO:0007669"/>
    <property type="project" value="TreeGrafter"/>
</dbReference>
<evidence type="ECO:0000256" key="9">
    <source>
        <dbReference type="ARBA" id="ARBA00023204"/>
    </source>
</evidence>
<dbReference type="GO" id="GO:0046872">
    <property type="term" value="F:metal ion binding"/>
    <property type="evidence" value="ECO:0007669"/>
    <property type="project" value="UniProtKB-KW"/>
</dbReference>
<keyword evidence="3" id="KW-0515">Mutator protein</keyword>
<evidence type="ECO:0000256" key="15">
    <source>
        <dbReference type="ARBA" id="ARBA00041979"/>
    </source>
</evidence>
<dbReference type="CDD" id="cd03425">
    <property type="entry name" value="NUDIX_MutT_NudA_like"/>
    <property type="match status" value="1"/>
</dbReference>
<evidence type="ECO:0000256" key="1">
    <source>
        <dbReference type="ARBA" id="ARBA00001946"/>
    </source>
</evidence>
<evidence type="ECO:0000256" key="2">
    <source>
        <dbReference type="ARBA" id="ARBA00005582"/>
    </source>
</evidence>
<organism evidence="19 20">
    <name type="scientific">Candidatus Odyssella acanthamoebae</name>
    <dbReference type="NCBI Taxonomy" id="91604"/>
    <lineage>
        <taxon>Bacteria</taxon>
        <taxon>Pseudomonadati</taxon>
        <taxon>Pseudomonadota</taxon>
        <taxon>Alphaproteobacteria</taxon>
        <taxon>Holosporales</taxon>
        <taxon>Candidatus Paracaedibacteraceae</taxon>
        <taxon>Candidatus Odyssella</taxon>
    </lineage>
</organism>
<dbReference type="eggNOG" id="COG0494">
    <property type="taxonomic scope" value="Bacteria"/>
</dbReference>
<accession>A0A077ARB7</accession>
<evidence type="ECO:0000256" key="3">
    <source>
        <dbReference type="ARBA" id="ARBA00022457"/>
    </source>
</evidence>
<dbReference type="RefSeq" id="WP_038463101.1">
    <property type="nucleotide sequence ID" value="NZ_CP008941.1"/>
</dbReference>
<dbReference type="OrthoDB" id="9810648at2"/>
<dbReference type="InterPro" id="IPR020476">
    <property type="entry name" value="Nudix_hydrolase"/>
</dbReference>
<feature type="domain" description="Nudix hydrolase" evidence="18">
    <location>
        <begin position="1"/>
        <end position="130"/>
    </location>
</feature>
<dbReference type="AlphaFoldDB" id="A0A077ARB7"/>
<dbReference type="PRINTS" id="PR00502">
    <property type="entry name" value="NUDIXFAMILY"/>
</dbReference>
<keyword evidence="6" id="KW-0227">DNA damage</keyword>
<dbReference type="SUPFAM" id="SSF55811">
    <property type="entry name" value="Nudix"/>
    <property type="match status" value="1"/>
</dbReference>
<comment type="cofactor">
    <cofactor evidence="1">
        <name>Mg(2+)</name>
        <dbReference type="ChEBI" id="CHEBI:18420"/>
    </cofactor>
</comment>
<evidence type="ECO:0000256" key="13">
    <source>
        <dbReference type="ARBA" id="ARBA00040794"/>
    </source>
</evidence>
<comment type="similarity">
    <text evidence="2 17">Belongs to the Nudix hydrolase family.</text>
</comment>
<evidence type="ECO:0000256" key="8">
    <source>
        <dbReference type="ARBA" id="ARBA00022842"/>
    </source>
</evidence>
<dbReference type="PANTHER" id="PTHR47707">
    <property type="entry name" value="8-OXO-DGTP DIPHOSPHATASE"/>
    <property type="match status" value="1"/>
</dbReference>
<evidence type="ECO:0000313" key="20">
    <source>
        <dbReference type="Proteomes" id="UP000028926"/>
    </source>
</evidence>
<reference evidence="19 20" key="1">
    <citation type="submission" date="2014-07" db="EMBL/GenBank/DDBJ databases">
        <title>Comparative genomic insights into amoeba endosymbionts belonging to the families of Holosporaceae and Candidatus Midichloriaceae within Rickettsiales.</title>
        <authorList>
            <person name="Wang Z."/>
            <person name="Wu M."/>
        </authorList>
    </citation>
    <scope>NUCLEOTIDE SEQUENCE [LARGE SCALE GENOMIC DNA]</scope>
    <source>
        <strain evidence="19">PRA3</strain>
    </source>
</reference>
<gene>
    <name evidence="19" type="ORF">ID47_01755</name>
</gene>
<dbReference type="STRING" id="91604.ID47_01755"/>
<dbReference type="InterPro" id="IPR047127">
    <property type="entry name" value="MutT-like"/>
</dbReference>
<evidence type="ECO:0000256" key="17">
    <source>
        <dbReference type="RuleBase" id="RU003476"/>
    </source>
</evidence>
<evidence type="ECO:0000256" key="4">
    <source>
        <dbReference type="ARBA" id="ARBA00022705"/>
    </source>
</evidence>
<dbReference type="Gene3D" id="3.90.79.10">
    <property type="entry name" value="Nucleoside Triphosphate Pyrophosphohydrolase"/>
    <property type="match status" value="1"/>
</dbReference>
<sequence length="130" mass="15007">MKHLTVVALALENDGGEILIVQRPETTYYPFYWEFPGGKIEPNETPEQALCREIFEEIDLIINVGDLTPLRFATHLYPHAHVTILLFSCKKWTGEIKLKEGQPGYQWVKANKIKDLKMPEGNYKILDVFC</sequence>
<dbReference type="PROSITE" id="PS00893">
    <property type="entry name" value="NUDIX_BOX"/>
    <property type="match status" value="1"/>
</dbReference>
<comment type="catalytic activity">
    <reaction evidence="11">
        <text>8-oxo-GTP + H2O = 8-oxo-GMP + diphosphate + H(+)</text>
        <dbReference type="Rhea" id="RHEA:67616"/>
        <dbReference type="ChEBI" id="CHEBI:15377"/>
        <dbReference type="ChEBI" id="CHEBI:15378"/>
        <dbReference type="ChEBI" id="CHEBI:33019"/>
        <dbReference type="ChEBI" id="CHEBI:143553"/>
        <dbReference type="ChEBI" id="CHEBI:145694"/>
    </reaction>
</comment>
<dbReference type="PANTHER" id="PTHR47707:SF1">
    <property type="entry name" value="NUDIX HYDROLASE FAMILY PROTEIN"/>
    <property type="match status" value="1"/>
</dbReference>
<evidence type="ECO:0000256" key="5">
    <source>
        <dbReference type="ARBA" id="ARBA00022723"/>
    </source>
</evidence>
<evidence type="ECO:0000256" key="12">
    <source>
        <dbReference type="ARBA" id="ARBA00038905"/>
    </source>
</evidence>
<dbReference type="EMBL" id="CP008941">
    <property type="protein sequence ID" value="AIK95732.1"/>
    <property type="molecule type" value="Genomic_DNA"/>
</dbReference>
<evidence type="ECO:0000256" key="11">
    <source>
        <dbReference type="ARBA" id="ARBA00036904"/>
    </source>
</evidence>
<dbReference type="GO" id="GO:0006260">
    <property type="term" value="P:DNA replication"/>
    <property type="evidence" value="ECO:0007669"/>
    <property type="project" value="UniProtKB-KW"/>
</dbReference>
<protein>
    <recommendedName>
        <fullName evidence="13">8-oxo-dGTP diphosphatase</fullName>
        <ecNumber evidence="12">3.6.1.55</ecNumber>
    </recommendedName>
    <alternativeName>
        <fullName evidence="16">7,8-dihydro-8-oxoguanine-triphosphatase</fullName>
    </alternativeName>
    <alternativeName>
        <fullName evidence="15">Mutator protein MutT</fullName>
    </alternativeName>
    <alternativeName>
        <fullName evidence="14">dGTP pyrophosphohydrolase</fullName>
    </alternativeName>
</protein>
<keyword evidence="9" id="KW-0234">DNA repair</keyword>
<dbReference type="GO" id="GO:0044716">
    <property type="term" value="F:8-oxo-GDP phosphatase activity"/>
    <property type="evidence" value="ECO:0007669"/>
    <property type="project" value="TreeGrafter"/>
</dbReference>
<keyword evidence="7 17" id="KW-0378">Hydrolase</keyword>
<dbReference type="InterPro" id="IPR015797">
    <property type="entry name" value="NUDIX_hydrolase-like_dom_sf"/>
</dbReference>
<evidence type="ECO:0000256" key="14">
    <source>
        <dbReference type="ARBA" id="ARBA00041592"/>
    </source>
</evidence>
<dbReference type="Proteomes" id="UP000028926">
    <property type="component" value="Chromosome"/>
</dbReference>
<name>A0A077ARB7_9PROT</name>
<proteinExistence type="inferred from homology"/>
<dbReference type="HOGENOM" id="CLU_037162_19_2_5"/>
<evidence type="ECO:0000313" key="19">
    <source>
        <dbReference type="EMBL" id="AIK95732.1"/>
    </source>
</evidence>
<keyword evidence="8" id="KW-0460">Magnesium</keyword>
<dbReference type="InterPro" id="IPR000086">
    <property type="entry name" value="NUDIX_hydrolase_dom"/>
</dbReference>
<keyword evidence="5" id="KW-0479">Metal-binding</keyword>
<dbReference type="InterPro" id="IPR020084">
    <property type="entry name" value="NUDIX_hydrolase_CS"/>
</dbReference>
<comment type="catalytic activity">
    <reaction evidence="10">
        <text>8-oxo-dGTP + H2O = 8-oxo-dGMP + diphosphate + H(+)</text>
        <dbReference type="Rhea" id="RHEA:31575"/>
        <dbReference type="ChEBI" id="CHEBI:15377"/>
        <dbReference type="ChEBI" id="CHEBI:15378"/>
        <dbReference type="ChEBI" id="CHEBI:33019"/>
        <dbReference type="ChEBI" id="CHEBI:63224"/>
        <dbReference type="ChEBI" id="CHEBI:77896"/>
        <dbReference type="EC" id="3.6.1.55"/>
    </reaction>
</comment>
<evidence type="ECO:0000259" key="18">
    <source>
        <dbReference type="PROSITE" id="PS51462"/>
    </source>
</evidence>
<evidence type="ECO:0000256" key="6">
    <source>
        <dbReference type="ARBA" id="ARBA00022763"/>
    </source>
</evidence>
<keyword evidence="20" id="KW-1185">Reference proteome</keyword>
<dbReference type="EC" id="3.6.1.55" evidence="12"/>
<evidence type="ECO:0000256" key="16">
    <source>
        <dbReference type="ARBA" id="ARBA00042798"/>
    </source>
</evidence>
<dbReference type="GO" id="GO:0035539">
    <property type="term" value="F:8-oxo-7,8-dihydrodeoxyguanosine triphosphate pyrophosphatase activity"/>
    <property type="evidence" value="ECO:0007669"/>
    <property type="project" value="UniProtKB-EC"/>
</dbReference>
<dbReference type="PROSITE" id="PS51462">
    <property type="entry name" value="NUDIX"/>
    <property type="match status" value="1"/>
</dbReference>
<dbReference type="Pfam" id="PF00293">
    <property type="entry name" value="NUDIX"/>
    <property type="match status" value="1"/>
</dbReference>